<proteinExistence type="predicted"/>
<name>A0A5S4YP08_9BRAD</name>
<dbReference type="RefSeq" id="WP_148740222.1">
    <property type="nucleotide sequence ID" value="NZ_VSTH01000049.1"/>
</dbReference>
<keyword evidence="2" id="KW-1185">Reference proteome</keyword>
<evidence type="ECO:0000313" key="2">
    <source>
        <dbReference type="Proteomes" id="UP000324797"/>
    </source>
</evidence>
<accession>A0A5S4YP08</accession>
<dbReference type="EMBL" id="VSTH01000049">
    <property type="protein sequence ID" value="TYO65763.1"/>
    <property type="molecule type" value="Genomic_DNA"/>
</dbReference>
<dbReference type="Proteomes" id="UP000324797">
    <property type="component" value="Unassembled WGS sequence"/>
</dbReference>
<dbReference type="AlphaFoldDB" id="A0A5S4YP08"/>
<gene>
    <name evidence="1" type="ORF">FXV83_15215</name>
</gene>
<evidence type="ECO:0000313" key="1">
    <source>
        <dbReference type="EMBL" id="TYO65763.1"/>
    </source>
</evidence>
<protein>
    <submittedName>
        <fullName evidence="1">Uncharacterized protein</fullName>
    </submittedName>
</protein>
<organism evidence="1 2">
    <name type="scientific">Bradyrhizobium hipponense</name>
    <dbReference type="NCBI Taxonomy" id="2605638"/>
    <lineage>
        <taxon>Bacteria</taxon>
        <taxon>Pseudomonadati</taxon>
        <taxon>Pseudomonadota</taxon>
        <taxon>Alphaproteobacteria</taxon>
        <taxon>Hyphomicrobiales</taxon>
        <taxon>Nitrobacteraceae</taxon>
        <taxon>Bradyrhizobium</taxon>
    </lineage>
</organism>
<comment type="caution">
    <text evidence="1">The sequence shown here is derived from an EMBL/GenBank/DDBJ whole genome shotgun (WGS) entry which is preliminary data.</text>
</comment>
<sequence length="114" mass="11851">MAKALYVAYFTGVAGQSIGLFYIGDGMLVGVDVATMQYDGSYQANRDGSLEGVVEYVLPAGAPLITGAPAGVAPTRVSVELKLPADFADGRVITIETPLGPVNAKFEKVKDIPS</sequence>
<reference evidence="1 2" key="1">
    <citation type="submission" date="2019-08" db="EMBL/GenBank/DDBJ databases">
        <title>Bradyrhizobium hipponensis sp. nov., a rhizobium isolated from a Lupinus angustifolius root nodule in Tunisia.</title>
        <authorList>
            <person name="Off K."/>
            <person name="Rejili M."/>
            <person name="Mars M."/>
            <person name="Brachmann A."/>
            <person name="Marin M."/>
        </authorList>
    </citation>
    <scope>NUCLEOTIDE SEQUENCE [LARGE SCALE GENOMIC DNA]</scope>
    <source>
        <strain evidence="2">aSej3</strain>
    </source>
</reference>